<dbReference type="InterPro" id="IPR011102">
    <property type="entry name" value="Sig_transdc_His_kinase_HWE"/>
</dbReference>
<dbReference type="InterPro" id="IPR000700">
    <property type="entry name" value="PAS-assoc_C"/>
</dbReference>
<dbReference type="GO" id="GO:0005524">
    <property type="term" value="F:ATP binding"/>
    <property type="evidence" value="ECO:0007669"/>
    <property type="project" value="UniProtKB-KW"/>
</dbReference>
<keyword evidence="9" id="KW-0547">Nucleotide-binding</keyword>
<dbReference type="Pfam" id="PF02518">
    <property type="entry name" value="HATPase_c"/>
    <property type="match status" value="1"/>
</dbReference>
<evidence type="ECO:0000256" key="9">
    <source>
        <dbReference type="ARBA" id="ARBA00022741"/>
    </source>
</evidence>
<evidence type="ECO:0000256" key="10">
    <source>
        <dbReference type="ARBA" id="ARBA00022777"/>
    </source>
</evidence>
<dbReference type="PROSITE" id="PS50109">
    <property type="entry name" value="HIS_KIN"/>
    <property type="match status" value="1"/>
</dbReference>
<evidence type="ECO:0000256" key="7">
    <source>
        <dbReference type="ARBA" id="ARBA00022679"/>
    </source>
</evidence>
<evidence type="ECO:0000256" key="6">
    <source>
        <dbReference type="ARBA" id="ARBA00022643"/>
    </source>
</evidence>
<dbReference type="Pfam" id="PF07568">
    <property type="entry name" value="HisKA_2"/>
    <property type="match status" value="1"/>
</dbReference>
<dbReference type="RefSeq" id="WP_099515147.1">
    <property type="nucleotide sequence ID" value="NZ_CP016619.1"/>
</dbReference>
<dbReference type="PANTHER" id="PTHR41523:SF8">
    <property type="entry name" value="ETHYLENE RESPONSE SENSOR PROTEIN"/>
    <property type="match status" value="1"/>
</dbReference>
<dbReference type="PANTHER" id="PTHR41523">
    <property type="entry name" value="TWO-COMPONENT SYSTEM SENSOR PROTEIN"/>
    <property type="match status" value="1"/>
</dbReference>
<dbReference type="Pfam" id="PF13426">
    <property type="entry name" value="PAS_9"/>
    <property type="match status" value="1"/>
</dbReference>
<dbReference type="EMBL" id="CP016619">
    <property type="protein sequence ID" value="ANY84223.1"/>
    <property type="molecule type" value="Genomic_DNA"/>
</dbReference>
<organism evidence="16">
    <name type="scientific">Microvirga ossetica</name>
    <dbReference type="NCBI Taxonomy" id="1882682"/>
    <lineage>
        <taxon>Bacteria</taxon>
        <taxon>Pseudomonadati</taxon>
        <taxon>Pseudomonadota</taxon>
        <taxon>Alphaproteobacteria</taxon>
        <taxon>Hyphomicrobiales</taxon>
        <taxon>Methylobacteriaceae</taxon>
        <taxon>Microvirga</taxon>
    </lineage>
</organism>
<dbReference type="AlphaFoldDB" id="A0A1B2EW85"/>
<dbReference type="InterPro" id="IPR003594">
    <property type="entry name" value="HATPase_dom"/>
</dbReference>
<evidence type="ECO:0000256" key="5">
    <source>
        <dbReference type="ARBA" id="ARBA00022630"/>
    </source>
</evidence>
<keyword evidence="7" id="KW-0808">Transferase</keyword>
<dbReference type="EC" id="2.7.13.3" evidence="2"/>
<proteinExistence type="predicted"/>
<dbReference type="InterPro" id="IPR000014">
    <property type="entry name" value="PAS"/>
</dbReference>
<evidence type="ECO:0000256" key="8">
    <source>
        <dbReference type="ARBA" id="ARBA00022737"/>
    </source>
</evidence>
<keyword evidence="12" id="KW-0843">Virulence</keyword>
<dbReference type="SMART" id="SM00387">
    <property type="entry name" value="HATPase_c"/>
    <property type="match status" value="1"/>
</dbReference>
<dbReference type="KEGG" id="moc:BB934_38980"/>
<dbReference type="InterPro" id="IPR011495">
    <property type="entry name" value="Sig_transdc_His_kin_sub2_dim/P"/>
</dbReference>
<feature type="domain" description="PAC" evidence="15">
    <location>
        <begin position="103"/>
        <end position="155"/>
    </location>
</feature>
<evidence type="ECO:0000256" key="1">
    <source>
        <dbReference type="ARBA" id="ARBA00000085"/>
    </source>
</evidence>
<reference evidence="16" key="1">
    <citation type="submission" date="2016-07" db="EMBL/GenBank/DDBJ databases">
        <title>Microvirga ossetica sp. nov. a new species of rhizobia isolated from root nodules of the legume species Vicia alpestris Steven originated from North Ossetia region in the Caucasus.</title>
        <authorList>
            <person name="Safronova V.I."/>
            <person name="Kuznetsova I.G."/>
            <person name="Sazanova A.L."/>
            <person name="Belimov A."/>
            <person name="Andronov E."/>
            <person name="Osledkin Y.S."/>
            <person name="Onishchuk O.P."/>
            <person name="Kurchak O.N."/>
            <person name="Shaposhnikov A.I."/>
            <person name="Willems A."/>
            <person name="Tikhonovich I.A."/>
        </authorList>
    </citation>
    <scope>NUCLEOTIDE SEQUENCE [LARGE SCALE GENOMIC DNA]</scope>
    <source>
        <strain evidence="16">V5/3M</strain>
        <plasmid evidence="16">unnamed2</plasmid>
    </source>
</reference>
<comment type="catalytic activity">
    <reaction evidence="1">
        <text>ATP + protein L-histidine = ADP + protein N-phospho-L-histidine.</text>
        <dbReference type="EC" id="2.7.13.3"/>
    </reaction>
</comment>
<protein>
    <recommendedName>
        <fullName evidence="3">Blue-light-activated histidine kinase</fullName>
        <ecNumber evidence="2">2.7.13.3</ecNumber>
    </recommendedName>
</protein>
<evidence type="ECO:0000256" key="12">
    <source>
        <dbReference type="ARBA" id="ARBA00023026"/>
    </source>
</evidence>
<dbReference type="NCBIfam" id="TIGR00229">
    <property type="entry name" value="sensory_box"/>
    <property type="match status" value="1"/>
</dbReference>
<gene>
    <name evidence="16" type="ORF">BB934_38980</name>
</gene>
<evidence type="ECO:0000259" key="14">
    <source>
        <dbReference type="PROSITE" id="PS50112"/>
    </source>
</evidence>
<dbReference type="InterPro" id="IPR005467">
    <property type="entry name" value="His_kinase_dom"/>
</dbReference>
<dbReference type="SUPFAM" id="SSF55785">
    <property type="entry name" value="PYP-like sensor domain (PAS domain)"/>
    <property type="match status" value="1"/>
</dbReference>
<keyword evidence="11" id="KW-0067">ATP-binding</keyword>
<keyword evidence="16" id="KW-0614">Plasmid</keyword>
<keyword evidence="8" id="KW-0677">Repeat</keyword>
<evidence type="ECO:0000259" key="13">
    <source>
        <dbReference type="PROSITE" id="PS50109"/>
    </source>
</evidence>
<evidence type="ECO:0000256" key="4">
    <source>
        <dbReference type="ARBA" id="ARBA00022553"/>
    </source>
</evidence>
<evidence type="ECO:0000256" key="11">
    <source>
        <dbReference type="ARBA" id="ARBA00022840"/>
    </source>
</evidence>
<feature type="domain" description="Histidine kinase" evidence="13">
    <location>
        <begin position="191"/>
        <end position="381"/>
    </location>
</feature>
<evidence type="ECO:0000313" key="16">
    <source>
        <dbReference type="EMBL" id="ANY84223.1"/>
    </source>
</evidence>
<dbReference type="Gene3D" id="3.30.450.20">
    <property type="entry name" value="PAS domain"/>
    <property type="match status" value="1"/>
</dbReference>
<dbReference type="Gene3D" id="3.30.565.10">
    <property type="entry name" value="Histidine kinase-like ATPase, C-terminal domain"/>
    <property type="match status" value="1"/>
</dbReference>
<dbReference type="CDD" id="cd00130">
    <property type="entry name" value="PAS"/>
    <property type="match status" value="1"/>
</dbReference>
<sequence>MNEFQENKADTAERTVSERHIEAVRQQGGMFVEAVRRTRMPMLVTDATLSGNPIVFANQSFVKLSGYSMDELLGQDPHFMNGQGTDPEAIRRYEAAILERRDENLEILQYRKDGTPFRAMLFASPVDDGQGTVTNHFLSYLDITRRYVAEEDLRTLASELEARVAARTRELEAVNSRLSALVTEREMLLVEVNHRAKNSLAIAASLLAIQGRRQRDPAVRALFEEAHDRLNAMARVHDLLSKSEKAQRVDVSVYVADLCQALRPITENDDRIQLEAKMKDAVLVDADTAVPLGIVLTELITNAVKYAFPAPRSGTILVQARRSRPGWVELVVRDDGIGMSSLREGSLGYGLVRSLIQQIRGEIDVRSDAGLTVTILFPEASQWAPEHNPGIATDGDAD</sequence>
<accession>A0A1B2EW85</accession>
<dbReference type="InterPro" id="IPR035965">
    <property type="entry name" value="PAS-like_dom_sf"/>
</dbReference>
<dbReference type="OrthoDB" id="7991996at2"/>
<name>A0A1B2EW85_9HYPH</name>
<dbReference type="PROSITE" id="PS50112">
    <property type="entry name" value="PAS"/>
    <property type="match status" value="1"/>
</dbReference>
<dbReference type="SUPFAM" id="SSF55874">
    <property type="entry name" value="ATPase domain of HSP90 chaperone/DNA topoisomerase II/histidine kinase"/>
    <property type="match status" value="1"/>
</dbReference>
<keyword evidence="10 16" id="KW-0418">Kinase</keyword>
<evidence type="ECO:0000256" key="2">
    <source>
        <dbReference type="ARBA" id="ARBA00012438"/>
    </source>
</evidence>
<keyword evidence="5" id="KW-0285">Flavoprotein</keyword>
<dbReference type="SMART" id="SM00911">
    <property type="entry name" value="HWE_HK"/>
    <property type="match status" value="1"/>
</dbReference>
<keyword evidence="6" id="KW-0288">FMN</keyword>
<feature type="domain" description="PAS" evidence="14">
    <location>
        <begin position="27"/>
        <end position="75"/>
    </location>
</feature>
<dbReference type="InterPro" id="IPR036890">
    <property type="entry name" value="HATPase_C_sf"/>
</dbReference>
<dbReference type="PROSITE" id="PS50113">
    <property type="entry name" value="PAC"/>
    <property type="match status" value="1"/>
</dbReference>
<keyword evidence="4" id="KW-0597">Phosphoprotein</keyword>
<evidence type="ECO:0000259" key="15">
    <source>
        <dbReference type="PROSITE" id="PS50113"/>
    </source>
</evidence>
<geneLocation type="plasmid" evidence="16">
    <name>unnamed2</name>
</geneLocation>
<dbReference type="GO" id="GO:0004673">
    <property type="term" value="F:protein histidine kinase activity"/>
    <property type="evidence" value="ECO:0007669"/>
    <property type="project" value="UniProtKB-EC"/>
</dbReference>
<evidence type="ECO:0000256" key="3">
    <source>
        <dbReference type="ARBA" id="ARBA00021740"/>
    </source>
</evidence>